<evidence type="ECO:0000313" key="1">
    <source>
        <dbReference type="EMBL" id="RPE14198.1"/>
    </source>
</evidence>
<reference evidence="1 2" key="1">
    <citation type="submission" date="2018-11" db="EMBL/GenBank/DDBJ databases">
        <title>Chitinophaga lutea sp.nov., isolate from arsenic contaminated soil.</title>
        <authorList>
            <person name="Zong Y."/>
        </authorList>
    </citation>
    <scope>NUCLEOTIDE SEQUENCE [LARGE SCALE GENOMIC DNA]</scope>
    <source>
        <strain evidence="1 2">ZY74</strain>
    </source>
</reference>
<keyword evidence="2" id="KW-1185">Reference proteome</keyword>
<name>A0A3N4Q1S7_9BACT</name>
<dbReference type="Pfam" id="PF14298">
    <property type="entry name" value="DUF4374"/>
    <property type="match status" value="2"/>
</dbReference>
<dbReference type="PROSITE" id="PS51257">
    <property type="entry name" value="PROKAR_LIPOPROTEIN"/>
    <property type="match status" value="1"/>
</dbReference>
<proteinExistence type="predicted"/>
<organism evidence="1 2">
    <name type="scientific">Chitinophaga lutea</name>
    <dbReference type="NCBI Taxonomy" id="2488634"/>
    <lineage>
        <taxon>Bacteria</taxon>
        <taxon>Pseudomonadati</taxon>
        <taxon>Bacteroidota</taxon>
        <taxon>Chitinophagia</taxon>
        <taxon>Chitinophagales</taxon>
        <taxon>Chitinophagaceae</taxon>
        <taxon>Chitinophaga</taxon>
    </lineage>
</organism>
<sequence>MKKANKFLLPVLCMGTLWTACSKDSNKPGNGGEGGGTGKTKYIIASAPIASTGVADYLLTADNLTSGTISTLGNGKEQDGSYRYYITHRNRFFSLLYGQGNPGAVTTYNLNAAGQLTKVSDFQSETVQVHTIIGDDIVTMKVPRSGNQNALIFRIDANKSQIVGEAQVNIVNLAGNGERAHFTWATQAGNKLFAPYMSIKGAAPDVFGTSFPDSTWVAVFSYPQLQLERVIRDNRTSFLGAYFNSGLVQIEDGDLYGFSGASATTAGAPASTKPSAIVRIKKDAVEFDKNYFFNLETASGGHRFATQTYFGNGKFLLEMYAEKGKTTGKKKFAVADVLTQTFAWVTGAPADIVSTSSLCNLVVGDGKTIYVGITDAEGSYVYAFDAVTAKATRGLKVDGGKITGIAKLTY</sequence>
<dbReference type="Proteomes" id="UP000278351">
    <property type="component" value="Unassembled WGS sequence"/>
</dbReference>
<protein>
    <submittedName>
        <fullName evidence="1">DUF4374 domain-containing protein</fullName>
    </submittedName>
</protein>
<gene>
    <name evidence="1" type="ORF">EGT74_12045</name>
</gene>
<dbReference type="EMBL" id="RPDH01000001">
    <property type="protein sequence ID" value="RPE14198.1"/>
    <property type="molecule type" value="Genomic_DNA"/>
</dbReference>
<dbReference type="InterPro" id="IPR025401">
    <property type="entry name" value="DUF4374"/>
</dbReference>
<accession>A0A3N4Q1S7</accession>
<dbReference type="RefSeq" id="WP_123846710.1">
    <property type="nucleotide sequence ID" value="NZ_RPDH01000001.1"/>
</dbReference>
<evidence type="ECO:0000313" key="2">
    <source>
        <dbReference type="Proteomes" id="UP000278351"/>
    </source>
</evidence>
<dbReference type="AlphaFoldDB" id="A0A3N4Q1S7"/>
<comment type="caution">
    <text evidence="1">The sequence shown here is derived from an EMBL/GenBank/DDBJ whole genome shotgun (WGS) entry which is preliminary data.</text>
</comment>
<dbReference type="OrthoDB" id="738440at2"/>